<dbReference type="EMBL" id="QKKF02037473">
    <property type="protein sequence ID" value="RZF32205.1"/>
    <property type="molecule type" value="Genomic_DNA"/>
</dbReference>
<dbReference type="GO" id="GO:0032040">
    <property type="term" value="C:small-subunit processome"/>
    <property type="evidence" value="ECO:0007669"/>
    <property type="project" value="TreeGrafter"/>
</dbReference>
<keyword evidence="6 7" id="KW-0687">Ribonucleoprotein</keyword>
<evidence type="ECO:0000313" key="10">
    <source>
        <dbReference type="Proteomes" id="UP000291343"/>
    </source>
</evidence>
<dbReference type="InParanoid" id="A0A482WF92"/>
<accession>A0A482WF92</accession>
<keyword evidence="5 7" id="KW-0539">Nucleus</keyword>
<comment type="caution">
    <text evidence="9">The sequence shown here is derived from an EMBL/GenBank/DDBJ whole genome shotgun (WGS) entry which is preliminary data.</text>
</comment>
<dbReference type="GO" id="GO:0045943">
    <property type="term" value="P:positive regulation of transcription by RNA polymerase I"/>
    <property type="evidence" value="ECO:0007669"/>
    <property type="project" value="TreeGrafter"/>
</dbReference>
<dbReference type="STRING" id="195883.A0A482WF92"/>
<evidence type="ECO:0000256" key="1">
    <source>
        <dbReference type="ARBA" id="ARBA00004604"/>
    </source>
</evidence>
<dbReference type="GO" id="GO:0030515">
    <property type="term" value="F:snoRNA binding"/>
    <property type="evidence" value="ECO:0007669"/>
    <property type="project" value="TreeGrafter"/>
</dbReference>
<gene>
    <name evidence="9" type="ORF">LSTR_LSTR004068</name>
</gene>
<evidence type="ECO:0000256" key="3">
    <source>
        <dbReference type="ARBA" id="ARBA00022517"/>
    </source>
</evidence>
<sequence length="2047" mass="232619">MAVTSLAQQLSRLRVPQTSQLVDKKKKASFLFHSREAADIDRDTFYSIGIDGLSELISIDRNAFEQFENSLFDVSSKNFVRSIENTETNEKLNEEIKSFLINCSPYFLLKPTAQALEWMISRYQVNEYNIDSLFMLALPYYETKLFPRLLQLINLKSSPSWFWLQPVKKEGLPLSKTALFNRASTDMAFFKFVLDMPKTALQYYSGKPEQLSNLFAFFCTTIIGALNQTAKITELQVTHLLPAIKSGLTKKSSKVNDYTASVYMIVSFLLSKTRLSEMVVTELLFRVIKIFSKQRLINESILLMTLLCQCNAQVNMDSLTILFNVEKELMKSLSDTVNRGISIFPIIRAIFNSYLSLKQKKKTSNMTTECQNLVIKILDEIKFSKEEAEEVFRLFINKCKIKSEKQNKKVEFLVAQLKTLERRYPDAFDTIISDPKYSKTAKALFSLTPAYMGQMSLFNDLRHPNPAVRANAVKSVEHSFEPRESTWLSEVISERLLDENPLVVNAVLKLDTDFLISLLTKQRFVEHLMEAALKIWHENSPKWRKVVPRLLNQFCKAMEEATELRTERNVLLTVVPYLLSGNVAAARIVLEQSLLSDQVPFLKKLKNELKNIKDDDEARIVSSVWDVLQDQSSLPLLDVILQFQNLKFDVEKSLTMLLAASAIRAEIDPTKSTLVLDWLWAMIKDDKISLSKAHVSKDTIGKIMDVPRNGGIPLSVVHHLIVKLVGCTELRVPHDCQGWYKFDNPSQQFLLKMFKICSQIHQSMRKNYLKEFNHVTKQLFQTRLTKKEYGKLLCSMIMESKEVSEFCLLLLHDQLKSEAADNKEDRLWTVELSPSNLLVPVLLITLSSSNSEIRGQALSMIKNINGHCAGKTTPYSRFLKQLENWEEEMIVDCEQLFIALYMLLSPDPSVEGDLQEAMRQDMRKVRELLFDMITDPSTPLAVTSSLLSVLSHVSSAQIMTKLLPIGIQIFEKHSANANEVLGANENAIIGCILERVERSIVSVFEDEKSWVFVEKCLSMGKNGQDAPSVVFLNKITREFFDDLPLTARTKLIEQVVKIITEIEVNEVHSAASAMMKRISIDAATILNILHAMRDAQVATAPGQKAKKRWSQTPNYLMLGTNDWKRGVCLLELIQNKKKLTDSYRLIAPLFDILKVCLRFEEQGPVEYTKQLLLTTISLCLRKSAEEDKLKMLPPSAVPVESVVDCIRVSQNPQTHHHALSVLSLVAGLKPEEVLHNVMPVFTFMGSSVIRLDDAYSFQVTLKTVETIIPILVQSVDTGNANRDQIKEVLQVFAGAVLDIPEHRRLSLIHKLLITLDEDGGYLWLFICQVLASSVLEPEPRPPNSTELSNRKFKTLQDLCLEFSPTATLQAMHSIMKHVTSLPHDKESAKKSTNERYSMDTSNSNKDMDFMVFDVERNSGKQLRHYKYNLLNFISGLFSAEQFVSMMVRYNNGEMSDDERESLLLCFQQLVEGILGYMKEVSSQVDLTVNQPSAKYWKAMLNLIYDLLSKTNALLPSEMFLEVVGSLLPHKIPKMRRRVMELLNWQLQSSIPLAPEGLRSLLPTLLAIVRDRKALVSQEVLLNRQTALISIKLLARKIASLYPDDFQEALDMLTKLVQEGSRCETNEETAVTACAILCVAELLSCIGLKAIVQLPKFMPALMSILSATSATTNVPEFLLTSVITTLLKVLEYHSSFISPYLSDILMEVALISAKFEKQTDSKSDVVNLKINSVLTNISEKVPMRLMVPAIVASYSDLLEKREFAALPVVLSVLSSSSQQQHHLKSIIQSFLMKVLSFREEYWKAAGDCLIAVEKATVSCVIAHVLKLNEKEFHSFCKELVMRTSTQLKMITLFKVLQRLSETLKSLFLPFSKEFQSKVIDALNLKKNENRKRSAELLEATIGYLLNVFKYDNERSVTETYFKSLMPALVNQLENEICIQENLFDNLLIPCLANLAKCLSDDSLWKKFNYEILLKTQHENVKVRLAAVKAVCEVAKKLGDSYLPLLPESIPFLAELLEDEEEEVERTCRSVVQDMETVLGEQISKYFSK</sequence>
<dbReference type="SUPFAM" id="SSF48371">
    <property type="entry name" value="ARM repeat"/>
    <property type="match status" value="3"/>
</dbReference>
<evidence type="ECO:0000256" key="6">
    <source>
        <dbReference type="ARBA" id="ARBA00023274"/>
    </source>
</evidence>
<dbReference type="InterPro" id="IPR022125">
    <property type="entry name" value="U3snoRNP10_N"/>
</dbReference>
<comment type="function">
    <text evidence="7">Involved in nucleolar processing of pre-18S ribosomal RNA.</text>
</comment>
<organism evidence="9 10">
    <name type="scientific">Laodelphax striatellus</name>
    <name type="common">Small brown planthopper</name>
    <name type="synonym">Delphax striatella</name>
    <dbReference type="NCBI Taxonomy" id="195883"/>
    <lineage>
        <taxon>Eukaryota</taxon>
        <taxon>Metazoa</taxon>
        <taxon>Ecdysozoa</taxon>
        <taxon>Arthropoda</taxon>
        <taxon>Hexapoda</taxon>
        <taxon>Insecta</taxon>
        <taxon>Pterygota</taxon>
        <taxon>Neoptera</taxon>
        <taxon>Paraneoptera</taxon>
        <taxon>Hemiptera</taxon>
        <taxon>Auchenorrhyncha</taxon>
        <taxon>Fulgoroidea</taxon>
        <taxon>Delphacidae</taxon>
        <taxon>Criomorphinae</taxon>
        <taxon>Laodelphax</taxon>
    </lineage>
</organism>
<dbReference type="InterPro" id="IPR012954">
    <property type="entry name" value="BP28_C_dom"/>
</dbReference>
<dbReference type="Pfam" id="PF23243">
    <property type="entry name" value="HEAT_HEATR1"/>
    <property type="match status" value="1"/>
</dbReference>
<evidence type="ECO:0000256" key="4">
    <source>
        <dbReference type="ARBA" id="ARBA00022552"/>
    </source>
</evidence>
<dbReference type="SMART" id="SM01036">
    <property type="entry name" value="BP28CT"/>
    <property type="match status" value="1"/>
</dbReference>
<dbReference type="InterPro" id="IPR040191">
    <property type="entry name" value="UTP10"/>
</dbReference>
<dbReference type="InterPro" id="IPR056473">
    <property type="entry name" value="HEAT_Utp10/HEAT1"/>
</dbReference>
<dbReference type="SMR" id="A0A482WF92"/>
<dbReference type="GO" id="GO:0030686">
    <property type="term" value="C:90S preribosome"/>
    <property type="evidence" value="ECO:0007669"/>
    <property type="project" value="TreeGrafter"/>
</dbReference>
<feature type="domain" description="BP28 C-terminal" evidence="8">
    <location>
        <begin position="1775"/>
        <end position="1914"/>
    </location>
</feature>
<proteinExistence type="inferred from homology"/>
<comment type="similarity">
    <text evidence="2 7">Belongs to the HEATR1/UTP10 family.</text>
</comment>
<dbReference type="PANTHER" id="PTHR13457:SF1">
    <property type="entry name" value="HEAT REPEAT-CONTAINING PROTEIN 1"/>
    <property type="match status" value="1"/>
</dbReference>
<dbReference type="FunCoup" id="A0A482WF92">
    <property type="interactions" value="1821"/>
</dbReference>
<dbReference type="Gene3D" id="1.25.10.10">
    <property type="entry name" value="Leucine-rich Repeat Variant"/>
    <property type="match status" value="1"/>
</dbReference>
<reference evidence="9 10" key="1">
    <citation type="journal article" date="2017" name="Gigascience">
        <title>Genome sequence of the small brown planthopper, Laodelphax striatellus.</title>
        <authorList>
            <person name="Zhu J."/>
            <person name="Jiang F."/>
            <person name="Wang X."/>
            <person name="Yang P."/>
            <person name="Bao Y."/>
            <person name="Zhao W."/>
            <person name="Wang W."/>
            <person name="Lu H."/>
            <person name="Wang Q."/>
            <person name="Cui N."/>
            <person name="Li J."/>
            <person name="Chen X."/>
            <person name="Luo L."/>
            <person name="Yu J."/>
            <person name="Kang L."/>
            <person name="Cui F."/>
        </authorList>
    </citation>
    <scope>NUCLEOTIDE SEQUENCE [LARGE SCALE GENOMIC DNA]</scope>
    <source>
        <strain evidence="9">Lst14</strain>
    </source>
</reference>
<evidence type="ECO:0000259" key="8">
    <source>
        <dbReference type="SMART" id="SM01036"/>
    </source>
</evidence>
<evidence type="ECO:0000256" key="2">
    <source>
        <dbReference type="ARBA" id="ARBA00010559"/>
    </source>
</evidence>
<dbReference type="Proteomes" id="UP000291343">
    <property type="component" value="Unassembled WGS sequence"/>
</dbReference>
<name>A0A482WF92_LAOST</name>
<keyword evidence="10" id="KW-1185">Reference proteome</keyword>
<dbReference type="GO" id="GO:0000462">
    <property type="term" value="P:maturation of SSU-rRNA from tricistronic rRNA transcript (SSU-rRNA, 5.8S rRNA, LSU-rRNA)"/>
    <property type="evidence" value="ECO:0007669"/>
    <property type="project" value="TreeGrafter"/>
</dbReference>
<dbReference type="InterPro" id="IPR016024">
    <property type="entry name" value="ARM-type_fold"/>
</dbReference>
<comment type="subcellular location">
    <subcellularLocation>
        <location evidence="1 7">Nucleus</location>
        <location evidence="1 7">Nucleolus</location>
    </subcellularLocation>
</comment>
<dbReference type="GO" id="GO:0034455">
    <property type="term" value="C:t-UTP complex"/>
    <property type="evidence" value="ECO:0007669"/>
    <property type="project" value="TreeGrafter"/>
</dbReference>
<protein>
    <recommendedName>
        <fullName evidence="7">HEAT repeat-containing protein 1</fullName>
    </recommendedName>
</protein>
<dbReference type="InterPro" id="IPR011989">
    <property type="entry name" value="ARM-like"/>
</dbReference>
<keyword evidence="3 7" id="KW-0690">Ribosome biogenesis</keyword>
<dbReference type="Pfam" id="PF08146">
    <property type="entry name" value="BP28CT"/>
    <property type="match status" value="1"/>
</dbReference>
<dbReference type="OrthoDB" id="31183at2759"/>
<dbReference type="Pfam" id="PF12397">
    <property type="entry name" value="U3snoRNP10"/>
    <property type="match status" value="1"/>
</dbReference>
<evidence type="ECO:0000256" key="5">
    <source>
        <dbReference type="ARBA" id="ARBA00023242"/>
    </source>
</evidence>
<keyword evidence="4 7" id="KW-0698">rRNA processing</keyword>
<evidence type="ECO:0000313" key="9">
    <source>
        <dbReference type="EMBL" id="RZF32205.1"/>
    </source>
</evidence>
<dbReference type="PANTHER" id="PTHR13457">
    <property type="entry name" value="BAP28"/>
    <property type="match status" value="1"/>
</dbReference>
<evidence type="ECO:0000256" key="7">
    <source>
        <dbReference type="RuleBase" id="RU367065"/>
    </source>
</evidence>